<keyword evidence="2" id="KW-1185">Reference proteome</keyword>
<name>A0ABQ9ZNV5_9CRUS</name>
<dbReference type="EMBL" id="JAOYFB010000004">
    <property type="protein sequence ID" value="KAK4014498.1"/>
    <property type="molecule type" value="Genomic_DNA"/>
</dbReference>
<dbReference type="Proteomes" id="UP001234178">
    <property type="component" value="Unassembled WGS sequence"/>
</dbReference>
<evidence type="ECO:0000313" key="2">
    <source>
        <dbReference type="Proteomes" id="UP001234178"/>
    </source>
</evidence>
<reference evidence="1 2" key="1">
    <citation type="journal article" date="2023" name="Nucleic Acids Res.">
        <title>The hologenome of Daphnia magna reveals possible DNA methylation and microbiome-mediated evolution of the host genome.</title>
        <authorList>
            <person name="Chaturvedi A."/>
            <person name="Li X."/>
            <person name="Dhandapani V."/>
            <person name="Marshall H."/>
            <person name="Kissane S."/>
            <person name="Cuenca-Cambronero M."/>
            <person name="Asole G."/>
            <person name="Calvet F."/>
            <person name="Ruiz-Romero M."/>
            <person name="Marangio P."/>
            <person name="Guigo R."/>
            <person name="Rago D."/>
            <person name="Mirbahai L."/>
            <person name="Eastwood N."/>
            <person name="Colbourne J.K."/>
            <person name="Zhou J."/>
            <person name="Mallon E."/>
            <person name="Orsini L."/>
        </authorList>
    </citation>
    <scope>NUCLEOTIDE SEQUENCE [LARGE SCALE GENOMIC DNA]</scope>
    <source>
        <strain evidence="1">LRV0_1</strain>
    </source>
</reference>
<protein>
    <submittedName>
        <fullName evidence="1">Uncharacterized protein</fullName>
    </submittedName>
</protein>
<accession>A0ABQ9ZNV5</accession>
<gene>
    <name evidence="1" type="ORF">OUZ56_027022</name>
</gene>
<organism evidence="1 2">
    <name type="scientific">Daphnia magna</name>
    <dbReference type="NCBI Taxonomy" id="35525"/>
    <lineage>
        <taxon>Eukaryota</taxon>
        <taxon>Metazoa</taxon>
        <taxon>Ecdysozoa</taxon>
        <taxon>Arthropoda</taxon>
        <taxon>Crustacea</taxon>
        <taxon>Branchiopoda</taxon>
        <taxon>Diplostraca</taxon>
        <taxon>Cladocera</taxon>
        <taxon>Anomopoda</taxon>
        <taxon>Daphniidae</taxon>
        <taxon>Daphnia</taxon>
    </lineage>
</organism>
<evidence type="ECO:0000313" key="1">
    <source>
        <dbReference type="EMBL" id="KAK4014498.1"/>
    </source>
</evidence>
<proteinExistence type="predicted"/>
<comment type="caution">
    <text evidence="1">The sequence shown here is derived from an EMBL/GenBank/DDBJ whole genome shotgun (WGS) entry which is preliminary data.</text>
</comment>
<sequence length="193" mass="22143">MHFQLVPTEGFYLNKIPKEKNVNISSEYQTTRRTKEIEETRMSFQFEVVSDLSDYMDSYFENQIISFYKWILKYRTCGSSFRICYRSSMLCRGHAPTVISSKGCECAVRKGDVGVLKFCDIIGGRRGYPQIRINDSVRNRTLTIQHALPMLNHRAVSPINNLTVSLSHLRLQIQLDAVKHGMAAIGSHKTTMI</sequence>